<accession>A0AAE8BHP9</accession>
<dbReference type="Proteomes" id="UP000827959">
    <property type="component" value="Segment"/>
</dbReference>
<gene>
    <name evidence="1" type="ORF">CPT_Ptah_035</name>
</gene>
<evidence type="ECO:0000313" key="1">
    <source>
        <dbReference type="EMBL" id="QYW01750.1"/>
    </source>
</evidence>
<reference evidence="1 2" key="1">
    <citation type="submission" date="2021-06" db="EMBL/GenBank/DDBJ databases">
        <title>Complete genome sequence of Stenotrophomonas maltophilia phage Ptah.</title>
        <authorList>
            <person name="Berg A."/>
            <person name="Tate N."/>
            <person name="Clark J."/>
            <person name="Le T."/>
            <person name="Liu M."/>
            <person name="Burrowes B."/>
        </authorList>
    </citation>
    <scope>NUCLEOTIDE SEQUENCE [LARGE SCALE GENOMIC DNA]</scope>
</reference>
<proteinExistence type="predicted"/>
<sequence length="64" mass="6797">MSLTAVSNPHTHLSEESIQKIAQKLGGSANPQINSGTSELEAGLKLGVQLVFNVLRTGWGTHNQ</sequence>
<evidence type="ECO:0000313" key="2">
    <source>
        <dbReference type="Proteomes" id="UP000827959"/>
    </source>
</evidence>
<keyword evidence="2" id="KW-1185">Reference proteome</keyword>
<name>A0AAE8BHP9_9CAUD</name>
<protein>
    <submittedName>
        <fullName evidence="1">Uncharacterized protein</fullName>
    </submittedName>
</protein>
<organism evidence="1 2">
    <name type="scientific">Stenotrophomonas phage Ptah</name>
    <dbReference type="NCBI Taxonomy" id="2859657"/>
    <lineage>
        <taxon>Viruses</taxon>
        <taxon>Duplodnaviria</taxon>
        <taxon>Heunggongvirae</taxon>
        <taxon>Uroviricota</taxon>
        <taxon>Caudoviricetes</taxon>
        <taxon>Autographivirales</taxon>
        <taxon>Autonotataviridae</taxon>
        <taxon>Gujervirinae</taxon>
        <taxon>Ponderosavirus</taxon>
        <taxon>Ponderosavirus ptah</taxon>
    </lineage>
</organism>
<dbReference type="EMBL" id="MZ326854">
    <property type="protein sequence ID" value="QYW01750.1"/>
    <property type="molecule type" value="Genomic_DNA"/>
</dbReference>